<feature type="transmembrane region" description="Helical" evidence="7">
    <location>
        <begin position="18"/>
        <end position="39"/>
    </location>
</feature>
<proteinExistence type="predicted"/>
<dbReference type="RefSeq" id="WP_011829114.1">
    <property type="nucleotide sequence ID" value="NC_008825.1"/>
</dbReference>
<feature type="transmembrane region" description="Helical" evidence="7">
    <location>
        <begin position="148"/>
        <end position="167"/>
    </location>
</feature>
<dbReference type="KEGG" id="mpt:Mpe_A1515"/>
<gene>
    <name evidence="9" type="ordered locus">Mpe_A1515</name>
</gene>
<name>A2SFY8_METPP</name>
<dbReference type="GO" id="GO:0022857">
    <property type="term" value="F:transmembrane transporter activity"/>
    <property type="evidence" value="ECO:0007669"/>
    <property type="project" value="InterPro"/>
</dbReference>
<accession>A2SFY8</accession>
<evidence type="ECO:0000256" key="4">
    <source>
        <dbReference type="ARBA" id="ARBA00022692"/>
    </source>
</evidence>
<dbReference type="GO" id="GO:0005886">
    <property type="term" value="C:plasma membrane"/>
    <property type="evidence" value="ECO:0007669"/>
    <property type="project" value="UniProtKB-SubCell"/>
</dbReference>
<dbReference type="InterPro" id="IPR020846">
    <property type="entry name" value="MFS_dom"/>
</dbReference>
<feature type="domain" description="Major facilitator superfamily (MFS) profile" evidence="8">
    <location>
        <begin position="1"/>
        <end position="401"/>
    </location>
</feature>
<dbReference type="SUPFAM" id="SSF103473">
    <property type="entry name" value="MFS general substrate transporter"/>
    <property type="match status" value="1"/>
</dbReference>
<dbReference type="HOGENOM" id="CLU_053107_1_0_4"/>
<evidence type="ECO:0000256" key="2">
    <source>
        <dbReference type="ARBA" id="ARBA00022448"/>
    </source>
</evidence>
<keyword evidence="10" id="KW-1185">Reference proteome</keyword>
<feature type="transmembrane region" description="Helical" evidence="7">
    <location>
        <begin position="289"/>
        <end position="305"/>
    </location>
</feature>
<feature type="transmembrane region" description="Helical" evidence="7">
    <location>
        <begin position="373"/>
        <end position="392"/>
    </location>
</feature>
<keyword evidence="2" id="KW-0813">Transport</keyword>
<evidence type="ECO:0000256" key="1">
    <source>
        <dbReference type="ARBA" id="ARBA00004651"/>
    </source>
</evidence>
<reference evidence="9 10" key="1">
    <citation type="journal article" date="2007" name="J. Bacteriol.">
        <title>Whole-genome analysis of the methyl tert-butyl ether-degrading beta-proteobacterium Methylibium petroleiphilum PM1.</title>
        <authorList>
            <person name="Kane S.R."/>
            <person name="Chakicherla A.Y."/>
            <person name="Chain P.S.G."/>
            <person name="Schmidt R."/>
            <person name="Shin M.W."/>
            <person name="Legler T.C."/>
            <person name="Scow K.M."/>
            <person name="Larimer F.W."/>
            <person name="Lucas S.M."/>
            <person name="Richardson P.M."/>
            <person name="Hristova K.R."/>
        </authorList>
    </citation>
    <scope>NUCLEOTIDE SEQUENCE [LARGE SCALE GENOMIC DNA]</scope>
    <source>
        <strain evidence="10">ATCC BAA-1232 / LMG 22953 / PM1</strain>
    </source>
</reference>
<dbReference type="EMBL" id="CP000555">
    <property type="protein sequence ID" value="ABM94477.1"/>
    <property type="molecule type" value="Genomic_DNA"/>
</dbReference>
<dbReference type="InterPro" id="IPR036259">
    <property type="entry name" value="MFS_trans_sf"/>
</dbReference>
<keyword evidence="6 7" id="KW-0472">Membrane</keyword>
<evidence type="ECO:0000313" key="9">
    <source>
        <dbReference type="EMBL" id="ABM94477.1"/>
    </source>
</evidence>
<dbReference type="InterPro" id="IPR050171">
    <property type="entry name" value="MFS_Transporters"/>
</dbReference>
<feature type="transmembrane region" description="Helical" evidence="7">
    <location>
        <begin position="110"/>
        <end position="128"/>
    </location>
</feature>
<sequence>MAEDAPAAQGAKALALRLLPLIGGQLCLHAAMTGLRMAAPLLALHEGHSAAAVGGLLALFAVAPIVLALPAGRMADRHGYHRPLRWAVALAFGGALLAVLATLLPVGWHYAVLCAAAMLCGGGANFGLIAIQRTAGRLVSDPTGLKRVFSWLGLAPALSNVVGPVIAGVVIDAAGFGAAFAVLALLPLASLLWSRRVPREVPAAAPAGAPRSHRASWELLTAPPMRRLLLVNWLLSSSWDVHSFVVPVLGHERGLSASAIGLILGAFALAVAGVRLVIPLLAHRLREGAVLAGAMLLTAAVFAVYPLAHAALAMGACAVVLGLALGTVQPMIMSTLHQITPQARHGEAIALRSMTINLSSALMPLGFGMAGAAFGAAGVFWLMGAMVGAGAWPARRLAATG</sequence>
<feature type="transmembrane region" description="Helical" evidence="7">
    <location>
        <begin position="311"/>
        <end position="328"/>
    </location>
</feature>
<organism evidence="9 10">
    <name type="scientific">Methylibium petroleiphilum (strain ATCC BAA-1232 / LMG 22953 / PM1)</name>
    <dbReference type="NCBI Taxonomy" id="420662"/>
    <lineage>
        <taxon>Bacteria</taxon>
        <taxon>Pseudomonadati</taxon>
        <taxon>Pseudomonadota</taxon>
        <taxon>Betaproteobacteria</taxon>
        <taxon>Burkholderiales</taxon>
        <taxon>Sphaerotilaceae</taxon>
        <taxon>Methylibium</taxon>
    </lineage>
</organism>
<evidence type="ECO:0000313" key="10">
    <source>
        <dbReference type="Proteomes" id="UP000000366"/>
    </source>
</evidence>
<dbReference type="Pfam" id="PF07690">
    <property type="entry name" value="MFS_1"/>
    <property type="match status" value="1"/>
</dbReference>
<dbReference type="Proteomes" id="UP000000366">
    <property type="component" value="Chromosome"/>
</dbReference>
<dbReference type="eggNOG" id="COG2814">
    <property type="taxonomic scope" value="Bacteria"/>
</dbReference>
<dbReference type="PANTHER" id="PTHR23517">
    <property type="entry name" value="RESISTANCE PROTEIN MDTM, PUTATIVE-RELATED-RELATED"/>
    <property type="match status" value="1"/>
</dbReference>
<evidence type="ECO:0000256" key="7">
    <source>
        <dbReference type="SAM" id="Phobius"/>
    </source>
</evidence>
<comment type="subcellular location">
    <subcellularLocation>
        <location evidence="1">Cell membrane</location>
        <topology evidence="1">Multi-pass membrane protein</topology>
    </subcellularLocation>
</comment>
<feature type="transmembrane region" description="Helical" evidence="7">
    <location>
        <begin position="255"/>
        <end position="277"/>
    </location>
</feature>
<feature type="transmembrane region" description="Helical" evidence="7">
    <location>
        <begin position="51"/>
        <end position="72"/>
    </location>
</feature>
<keyword evidence="3" id="KW-1003">Cell membrane</keyword>
<keyword evidence="4 7" id="KW-0812">Transmembrane</keyword>
<feature type="transmembrane region" description="Helical" evidence="7">
    <location>
        <begin position="173"/>
        <end position="193"/>
    </location>
</feature>
<dbReference type="STRING" id="420662.Mpe_A1515"/>
<protein>
    <submittedName>
        <fullName evidence="9">Putative inner membrane efflux protein</fullName>
    </submittedName>
</protein>
<evidence type="ECO:0000259" key="8">
    <source>
        <dbReference type="PROSITE" id="PS50850"/>
    </source>
</evidence>
<dbReference type="InterPro" id="IPR011701">
    <property type="entry name" value="MFS"/>
</dbReference>
<evidence type="ECO:0000256" key="5">
    <source>
        <dbReference type="ARBA" id="ARBA00022989"/>
    </source>
</evidence>
<feature type="transmembrane region" description="Helical" evidence="7">
    <location>
        <begin position="84"/>
        <end position="104"/>
    </location>
</feature>
<dbReference type="PROSITE" id="PS50850">
    <property type="entry name" value="MFS"/>
    <property type="match status" value="1"/>
</dbReference>
<evidence type="ECO:0000256" key="3">
    <source>
        <dbReference type="ARBA" id="ARBA00022475"/>
    </source>
</evidence>
<evidence type="ECO:0000256" key="6">
    <source>
        <dbReference type="ARBA" id="ARBA00023136"/>
    </source>
</evidence>
<dbReference type="Gene3D" id="1.20.1250.20">
    <property type="entry name" value="MFS general substrate transporter like domains"/>
    <property type="match status" value="1"/>
</dbReference>
<dbReference type="AlphaFoldDB" id="A2SFY8"/>
<keyword evidence="5 7" id="KW-1133">Transmembrane helix</keyword>